<organism evidence="9 10">
    <name type="scientific">Maribellus comscasis</name>
    <dbReference type="NCBI Taxonomy" id="2681766"/>
    <lineage>
        <taxon>Bacteria</taxon>
        <taxon>Pseudomonadati</taxon>
        <taxon>Bacteroidota</taxon>
        <taxon>Bacteroidia</taxon>
        <taxon>Marinilabiliales</taxon>
        <taxon>Prolixibacteraceae</taxon>
        <taxon>Maribellus</taxon>
    </lineage>
</organism>
<dbReference type="EMBL" id="CP046401">
    <property type="protein sequence ID" value="QGY44673.1"/>
    <property type="molecule type" value="Genomic_DNA"/>
</dbReference>
<feature type="transmembrane region" description="Helical" evidence="6">
    <location>
        <begin position="20"/>
        <end position="42"/>
    </location>
</feature>
<keyword evidence="2" id="KW-1003">Cell membrane</keyword>
<name>A0A6I6JZQ5_9BACT</name>
<evidence type="ECO:0000256" key="3">
    <source>
        <dbReference type="ARBA" id="ARBA00022692"/>
    </source>
</evidence>
<evidence type="ECO:0000256" key="2">
    <source>
        <dbReference type="ARBA" id="ARBA00022475"/>
    </source>
</evidence>
<keyword evidence="3 6" id="KW-0812">Transmembrane</keyword>
<feature type="transmembrane region" description="Helical" evidence="6">
    <location>
        <begin position="408"/>
        <end position="428"/>
    </location>
</feature>
<dbReference type="KEGG" id="mcos:GM418_13655"/>
<evidence type="ECO:0000256" key="1">
    <source>
        <dbReference type="ARBA" id="ARBA00004651"/>
    </source>
</evidence>
<evidence type="ECO:0000259" key="7">
    <source>
        <dbReference type="Pfam" id="PF02687"/>
    </source>
</evidence>
<comment type="subcellular location">
    <subcellularLocation>
        <location evidence="1">Cell membrane</location>
        <topology evidence="1">Multi-pass membrane protein</topology>
    </subcellularLocation>
</comment>
<evidence type="ECO:0000256" key="4">
    <source>
        <dbReference type="ARBA" id="ARBA00022989"/>
    </source>
</evidence>
<dbReference type="InterPro" id="IPR025857">
    <property type="entry name" value="MacB_PCD"/>
</dbReference>
<dbReference type="GO" id="GO:0022857">
    <property type="term" value="F:transmembrane transporter activity"/>
    <property type="evidence" value="ECO:0007669"/>
    <property type="project" value="TreeGrafter"/>
</dbReference>
<evidence type="ECO:0000259" key="8">
    <source>
        <dbReference type="Pfam" id="PF12704"/>
    </source>
</evidence>
<sequence>MNFLQFKNSFRFLLKKKNYLLINVLGLGVGIASFLILFLYVYNDITYNHFNKNLKNIYRVREGGGEQTKGLLLPKMLEQIPEVTNGTRIFDWDGYRLSYGEKAFAQNVQYVDTGFFSVFTFPFLEKGTGDDIHQKYNAVVSREFAEKYFGENPATDKKLQVRFDNIFLNVNGVVDIPENSSIKFDIVTSYETGEEISPWIKQVHDWYNTFSKTYVLLKDGTQPETIYSKMQKIAEDNFQTGGNNKADLNLLAFKNYHAEQESNRTLIIILSIIALGILSIAMVNFINLTITNSLGRTKEIGIKKVVGAGKTFLVRQIIIESLMVSFIALFIGYLLAASFLPEFNQLYGTQLHLSLIRNKLLLPLLMIIWLTVGLLSGFAPALYWSRLNSIESLQGKIFKGGKVGMKRYSLVVLQFAIAIVLISGTFLVRKQIQYMVTHDPKFDGENVVVAELTSWEYQDLNAASLKFKRIADELKSSPFVESVCFSQCTPGNYHQNYNTFYTEGESNVESIHLRKAYVGRDYFKTFGIKIINGEGFTDETHNYGNSLILNEKAMQVLGYNQIENQIIHESSRSGTPNKIIGEVEDFAYQGAQYEMQPVAHIFSEQENYSDWAYLSIKTRSGTGLQVIKLLKEKWENTQPESTISCFFANDKLNEQYKEYVKINQIIAWFSIVAIVLSCIGLFALSSYAISRRIKEIGVRKVNGAKVFEVVGLLNRDFLRWVVVSFIIAVPLAWFALHRWLEGFALKTEINWWIFAIAGILAVGIALLTVSWQSWRAAIRNPVEALKYE</sequence>
<evidence type="ECO:0000256" key="5">
    <source>
        <dbReference type="ARBA" id="ARBA00023136"/>
    </source>
</evidence>
<feature type="domain" description="ABC3 transporter permease C-terminal" evidence="7">
    <location>
        <begin position="669"/>
        <end position="781"/>
    </location>
</feature>
<dbReference type="Proteomes" id="UP000428260">
    <property type="component" value="Chromosome"/>
</dbReference>
<dbReference type="Pfam" id="PF02687">
    <property type="entry name" value="FtsX"/>
    <property type="match status" value="2"/>
</dbReference>
<dbReference type="GO" id="GO:0005886">
    <property type="term" value="C:plasma membrane"/>
    <property type="evidence" value="ECO:0007669"/>
    <property type="project" value="UniProtKB-SubCell"/>
</dbReference>
<feature type="transmembrane region" description="Helical" evidence="6">
    <location>
        <begin position="665"/>
        <end position="689"/>
    </location>
</feature>
<dbReference type="InterPro" id="IPR050250">
    <property type="entry name" value="Macrolide_Exporter_MacB"/>
</dbReference>
<feature type="transmembrane region" description="Helical" evidence="6">
    <location>
        <begin position="266"/>
        <end position="291"/>
    </location>
</feature>
<dbReference type="AlphaFoldDB" id="A0A6I6JZQ5"/>
<evidence type="ECO:0000313" key="10">
    <source>
        <dbReference type="Proteomes" id="UP000428260"/>
    </source>
</evidence>
<keyword evidence="5 6" id="KW-0472">Membrane</keyword>
<feature type="domain" description="ABC3 transporter permease C-terminal" evidence="7">
    <location>
        <begin position="272"/>
        <end position="387"/>
    </location>
</feature>
<keyword evidence="10" id="KW-1185">Reference proteome</keyword>
<feature type="transmembrane region" description="Helical" evidence="6">
    <location>
        <begin position="717"/>
        <end position="737"/>
    </location>
</feature>
<dbReference type="PANTHER" id="PTHR30572">
    <property type="entry name" value="MEMBRANE COMPONENT OF TRANSPORTER-RELATED"/>
    <property type="match status" value="1"/>
</dbReference>
<evidence type="ECO:0000313" key="9">
    <source>
        <dbReference type="EMBL" id="QGY44673.1"/>
    </source>
</evidence>
<accession>A0A6I6JZQ5</accession>
<feature type="transmembrane region" description="Helical" evidence="6">
    <location>
        <begin position="749"/>
        <end position="769"/>
    </location>
</feature>
<evidence type="ECO:0000256" key="6">
    <source>
        <dbReference type="SAM" id="Phobius"/>
    </source>
</evidence>
<reference evidence="9 10" key="1">
    <citation type="submission" date="2019-11" db="EMBL/GenBank/DDBJ databases">
        <authorList>
            <person name="Zheng R.K."/>
            <person name="Sun C.M."/>
        </authorList>
    </citation>
    <scope>NUCLEOTIDE SEQUENCE [LARGE SCALE GENOMIC DNA]</scope>
    <source>
        <strain evidence="9 10">WC007</strain>
    </source>
</reference>
<feature type="transmembrane region" description="Helical" evidence="6">
    <location>
        <begin position="312"/>
        <end position="340"/>
    </location>
</feature>
<dbReference type="RefSeq" id="WP_158867206.1">
    <property type="nucleotide sequence ID" value="NZ_CP046401.1"/>
</dbReference>
<dbReference type="Pfam" id="PF12704">
    <property type="entry name" value="MacB_PCD"/>
    <property type="match status" value="1"/>
</dbReference>
<feature type="transmembrane region" description="Helical" evidence="6">
    <location>
        <begin position="360"/>
        <end position="387"/>
    </location>
</feature>
<keyword evidence="4 6" id="KW-1133">Transmembrane helix</keyword>
<protein>
    <submittedName>
        <fullName evidence="9">FtsX-like permease family protein</fullName>
    </submittedName>
</protein>
<dbReference type="PANTHER" id="PTHR30572:SF18">
    <property type="entry name" value="ABC-TYPE MACROLIDE FAMILY EXPORT SYSTEM PERMEASE COMPONENT 2"/>
    <property type="match status" value="1"/>
</dbReference>
<feature type="domain" description="MacB-like periplasmic core" evidence="8">
    <location>
        <begin position="21"/>
        <end position="232"/>
    </location>
</feature>
<dbReference type="InterPro" id="IPR003838">
    <property type="entry name" value="ABC3_permease_C"/>
</dbReference>
<gene>
    <name evidence="9" type="ORF">GM418_13655</name>
</gene>
<proteinExistence type="predicted"/>